<keyword evidence="3" id="KW-1185">Reference proteome</keyword>
<comment type="caution">
    <text evidence="2">The sequence shown here is derived from an EMBL/GenBank/DDBJ whole genome shotgun (WGS) entry which is preliminary data.</text>
</comment>
<name>A0ABU6WYY5_9FABA</name>
<evidence type="ECO:0000256" key="1">
    <source>
        <dbReference type="SAM" id="MobiDB-lite"/>
    </source>
</evidence>
<evidence type="ECO:0000313" key="2">
    <source>
        <dbReference type="EMBL" id="MED6189590.1"/>
    </source>
</evidence>
<dbReference type="Proteomes" id="UP001341840">
    <property type="component" value="Unassembled WGS sequence"/>
</dbReference>
<proteinExistence type="predicted"/>
<feature type="region of interest" description="Disordered" evidence="1">
    <location>
        <begin position="22"/>
        <end position="41"/>
    </location>
</feature>
<sequence length="61" mass="6967">MRTGYHRTSELLELTDHCSHHHHLQVGESKGVRTYGSQQGHELMRQLTTRNPTLLGTSPNM</sequence>
<evidence type="ECO:0000313" key="3">
    <source>
        <dbReference type="Proteomes" id="UP001341840"/>
    </source>
</evidence>
<organism evidence="2 3">
    <name type="scientific">Stylosanthes scabra</name>
    <dbReference type="NCBI Taxonomy" id="79078"/>
    <lineage>
        <taxon>Eukaryota</taxon>
        <taxon>Viridiplantae</taxon>
        <taxon>Streptophyta</taxon>
        <taxon>Embryophyta</taxon>
        <taxon>Tracheophyta</taxon>
        <taxon>Spermatophyta</taxon>
        <taxon>Magnoliopsida</taxon>
        <taxon>eudicotyledons</taxon>
        <taxon>Gunneridae</taxon>
        <taxon>Pentapetalae</taxon>
        <taxon>rosids</taxon>
        <taxon>fabids</taxon>
        <taxon>Fabales</taxon>
        <taxon>Fabaceae</taxon>
        <taxon>Papilionoideae</taxon>
        <taxon>50 kb inversion clade</taxon>
        <taxon>dalbergioids sensu lato</taxon>
        <taxon>Dalbergieae</taxon>
        <taxon>Pterocarpus clade</taxon>
        <taxon>Stylosanthes</taxon>
    </lineage>
</organism>
<reference evidence="2 3" key="1">
    <citation type="journal article" date="2023" name="Plants (Basel)">
        <title>Bridging the Gap: Combining Genomics and Transcriptomics Approaches to Understand Stylosanthes scabra, an Orphan Legume from the Brazilian Caatinga.</title>
        <authorList>
            <person name="Ferreira-Neto J.R.C."/>
            <person name="da Silva M.D."/>
            <person name="Binneck E."/>
            <person name="de Melo N.F."/>
            <person name="da Silva R.H."/>
            <person name="de Melo A.L.T.M."/>
            <person name="Pandolfi V."/>
            <person name="Bustamante F.O."/>
            <person name="Brasileiro-Vidal A.C."/>
            <person name="Benko-Iseppon A.M."/>
        </authorList>
    </citation>
    <scope>NUCLEOTIDE SEQUENCE [LARGE SCALE GENOMIC DNA]</scope>
    <source>
        <tissue evidence="2">Leaves</tissue>
    </source>
</reference>
<accession>A0ABU6WYY5</accession>
<feature type="non-terminal residue" evidence="2">
    <location>
        <position position="61"/>
    </location>
</feature>
<protein>
    <submittedName>
        <fullName evidence="2">Uncharacterized protein</fullName>
    </submittedName>
</protein>
<gene>
    <name evidence="2" type="ORF">PIB30_097548</name>
</gene>
<dbReference type="EMBL" id="JASCZI010183650">
    <property type="protein sequence ID" value="MED6189590.1"/>
    <property type="molecule type" value="Genomic_DNA"/>
</dbReference>